<dbReference type="EMBL" id="NBNE01000458">
    <property type="protein sequence ID" value="OWZ19313.1"/>
    <property type="molecule type" value="Genomic_DNA"/>
</dbReference>
<evidence type="ECO:0000256" key="2">
    <source>
        <dbReference type="SAM" id="MobiDB-lite"/>
    </source>
</evidence>
<dbReference type="OrthoDB" id="125674at2759"/>
<feature type="domain" description="HTH CENPB-type" evidence="3">
    <location>
        <begin position="88"/>
        <end position="161"/>
    </location>
</feature>
<dbReference type="Proteomes" id="UP000198211">
    <property type="component" value="Unassembled WGS sequence"/>
</dbReference>
<evidence type="ECO:0000256" key="1">
    <source>
        <dbReference type="ARBA" id="ARBA00023125"/>
    </source>
</evidence>
<keyword evidence="5" id="KW-1185">Reference proteome</keyword>
<keyword evidence="1" id="KW-0238">DNA-binding</keyword>
<comment type="caution">
    <text evidence="4">The sequence shown here is derived from an EMBL/GenBank/DDBJ whole genome shotgun (WGS) entry which is preliminary data.</text>
</comment>
<protein>
    <recommendedName>
        <fullName evidence="3">HTH CENPB-type domain-containing protein</fullName>
    </recommendedName>
</protein>
<dbReference type="InterPro" id="IPR006600">
    <property type="entry name" value="HTH_CenpB_DNA-bd_dom"/>
</dbReference>
<accession>A0A225WNR9</accession>
<name>A0A225WNR9_9STRA</name>
<evidence type="ECO:0000313" key="5">
    <source>
        <dbReference type="Proteomes" id="UP000198211"/>
    </source>
</evidence>
<reference evidence="5" key="1">
    <citation type="submission" date="2017-03" db="EMBL/GenBank/DDBJ databases">
        <title>Phytopthora megakarya and P. palmivora, two closely related causual agents of cacao black pod achieved similar genome size and gene model numbers by different mechanisms.</title>
        <authorList>
            <person name="Ali S."/>
            <person name="Shao J."/>
            <person name="Larry D.J."/>
            <person name="Kronmiller B."/>
            <person name="Shen D."/>
            <person name="Strem M.D."/>
            <person name="Melnick R.L."/>
            <person name="Guiltinan M.J."/>
            <person name="Tyler B.M."/>
            <person name="Meinhardt L.W."/>
            <person name="Bailey B.A."/>
        </authorList>
    </citation>
    <scope>NUCLEOTIDE SEQUENCE [LARGE SCALE GENOMIC DNA]</scope>
    <source>
        <strain evidence="5">zdho120</strain>
    </source>
</reference>
<proteinExistence type="predicted"/>
<dbReference type="GO" id="GO:0003677">
    <property type="term" value="F:DNA binding"/>
    <property type="evidence" value="ECO:0007669"/>
    <property type="project" value="UniProtKB-KW"/>
</dbReference>
<sequence>MRRGRKRAPGGRSRHPSAYNRACDTFGKKLDVINFHLEHGMKATLENHLAHTSLDSKRKQISEWQNDREKIEFMASTTAGTQKKSARKKGTSTTISTKREKEAIVEWVKLLGEEGVPMSGLMLKLRAQGVANAESVAGGVSKRSWVWQKSFLGRYGLSWRAETRQGPKPPAKLEQEALEFCVKEIQRKLGVTKIYITPTKYLPKRTVSEKGVKTVWVRCGGKGKERFTGIFRVDSEDDQYPPFFMKPKHRLTEQLQHLTPLCRMALAQHFGKI</sequence>
<dbReference type="AlphaFoldDB" id="A0A225WNR9"/>
<gene>
    <name evidence="4" type="ORF">PHMEG_0006462</name>
</gene>
<evidence type="ECO:0000259" key="3">
    <source>
        <dbReference type="PROSITE" id="PS51253"/>
    </source>
</evidence>
<feature type="compositionally biased region" description="Basic residues" evidence="2">
    <location>
        <begin position="1"/>
        <end position="15"/>
    </location>
</feature>
<evidence type="ECO:0000313" key="4">
    <source>
        <dbReference type="EMBL" id="OWZ19313.1"/>
    </source>
</evidence>
<dbReference type="PROSITE" id="PS51253">
    <property type="entry name" value="HTH_CENPB"/>
    <property type="match status" value="1"/>
</dbReference>
<feature type="region of interest" description="Disordered" evidence="2">
    <location>
        <begin position="1"/>
        <end position="20"/>
    </location>
</feature>
<organism evidence="4 5">
    <name type="scientific">Phytophthora megakarya</name>
    <dbReference type="NCBI Taxonomy" id="4795"/>
    <lineage>
        <taxon>Eukaryota</taxon>
        <taxon>Sar</taxon>
        <taxon>Stramenopiles</taxon>
        <taxon>Oomycota</taxon>
        <taxon>Peronosporomycetes</taxon>
        <taxon>Peronosporales</taxon>
        <taxon>Peronosporaceae</taxon>
        <taxon>Phytophthora</taxon>
    </lineage>
</organism>